<evidence type="ECO:0000256" key="1">
    <source>
        <dbReference type="ARBA" id="ARBA00004413"/>
    </source>
</evidence>
<evidence type="ECO:0000256" key="4">
    <source>
        <dbReference type="ARBA" id="ARBA00007937"/>
    </source>
</evidence>
<dbReference type="Pfam" id="PF19277">
    <property type="entry name" value="GPAT_C"/>
    <property type="match status" value="1"/>
</dbReference>
<protein>
    <recommendedName>
        <fullName evidence="6 15">Glycerol-3-phosphate acyltransferase</fullName>
        <shortName evidence="15">GPAT</shortName>
        <ecNumber evidence="5 15">2.3.1.15</ecNumber>
    </recommendedName>
</protein>
<proteinExistence type="inferred from homology"/>
<evidence type="ECO:0000256" key="7">
    <source>
        <dbReference type="ARBA" id="ARBA00022475"/>
    </source>
</evidence>
<dbReference type="OrthoDB" id="335193at2"/>
<evidence type="ECO:0000256" key="13">
    <source>
        <dbReference type="ARBA" id="ARBA00023315"/>
    </source>
</evidence>
<feature type="domain" description="Phospholipid/glycerol acyltransferase" evidence="17">
    <location>
        <begin position="295"/>
        <end position="422"/>
    </location>
</feature>
<evidence type="ECO:0000256" key="6">
    <source>
        <dbReference type="ARBA" id="ARBA00013432"/>
    </source>
</evidence>
<keyword evidence="9 15" id="KW-0808">Transferase</keyword>
<evidence type="ECO:0000256" key="2">
    <source>
        <dbReference type="ARBA" id="ARBA00004765"/>
    </source>
</evidence>
<comment type="domain">
    <text evidence="15">The HXXXXD motif is essential for acyltransferase activity and may constitute the binding site for the phosphate moiety of the glycerol-3-phosphate.</text>
</comment>
<dbReference type="InterPro" id="IPR028354">
    <property type="entry name" value="GPAT_PlsB"/>
</dbReference>
<comment type="catalytic activity">
    <reaction evidence="14 15">
        <text>sn-glycerol 3-phosphate + an acyl-CoA = a 1-acyl-sn-glycero-3-phosphate + CoA</text>
        <dbReference type="Rhea" id="RHEA:15325"/>
        <dbReference type="ChEBI" id="CHEBI:57287"/>
        <dbReference type="ChEBI" id="CHEBI:57597"/>
        <dbReference type="ChEBI" id="CHEBI:57970"/>
        <dbReference type="ChEBI" id="CHEBI:58342"/>
        <dbReference type="EC" id="2.3.1.15"/>
    </reaction>
</comment>
<dbReference type="InterPro" id="IPR041728">
    <property type="entry name" value="GPAT/DHAPAT_LPLAT"/>
</dbReference>
<dbReference type="PANTHER" id="PTHR12563">
    <property type="entry name" value="GLYCEROL-3-PHOSPHATE ACYLTRANSFERASE"/>
    <property type="match status" value="1"/>
</dbReference>
<name>A0A432WPI2_9GAMM</name>
<evidence type="ECO:0000256" key="16">
    <source>
        <dbReference type="SAM" id="MobiDB-lite"/>
    </source>
</evidence>
<comment type="caution">
    <text evidence="18">The sequence shown here is derived from an EMBL/GenBank/DDBJ whole genome shotgun (WGS) entry which is preliminary data.</text>
</comment>
<evidence type="ECO:0000313" key="19">
    <source>
        <dbReference type="Proteomes" id="UP000288405"/>
    </source>
</evidence>
<dbReference type="SMART" id="SM00563">
    <property type="entry name" value="PlsC"/>
    <property type="match status" value="1"/>
</dbReference>
<accession>A0A432WPI2</accession>
<reference evidence="18 19" key="1">
    <citation type="journal article" date="2011" name="Front. Microbiol.">
        <title>Genomic signatures of strain selection and enhancement in Bacillus atrophaeus var. globigii, a historical biowarfare simulant.</title>
        <authorList>
            <person name="Gibbons H.S."/>
            <person name="Broomall S.M."/>
            <person name="McNew L.A."/>
            <person name="Daligault H."/>
            <person name="Chapman C."/>
            <person name="Bruce D."/>
            <person name="Karavis M."/>
            <person name="Krepps M."/>
            <person name="McGregor P.A."/>
            <person name="Hong C."/>
            <person name="Park K.H."/>
            <person name="Akmal A."/>
            <person name="Feldman A."/>
            <person name="Lin J.S."/>
            <person name="Chang W.E."/>
            <person name="Higgs B.W."/>
            <person name="Demirev P."/>
            <person name="Lindquist J."/>
            <person name="Liem A."/>
            <person name="Fochler E."/>
            <person name="Read T.D."/>
            <person name="Tapia R."/>
            <person name="Johnson S."/>
            <person name="Bishop-Lilly K.A."/>
            <person name="Detter C."/>
            <person name="Han C."/>
            <person name="Sozhamannan S."/>
            <person name="Rosenzweig C.N."/>
            <person name="Skowronski E.W."/>
        </authorList>
    </citation>
    <scope>NUCLEOTIDE SEQUENCE [LARGE SCALE GENOMIC DNA]</scope>
    <source>
        <strain evidence="18 19">GYP-17</strain>
    </source>
</reference>
<dbReference type="Proteomes" id="UP000288405">
    <property type="component" value="Unassembled WGS sequence"/>
</dbReference>
<dbReference type="GO" id="GO:0016024">
    <property type="term" value="P:CDP-diacylglycerol biosynthetic process"/>
    <property type="evidence" value="ECO:0007669"/>
    <property type="project" value="UniProtKB-UniRule"/>
</dbReference>
<comment type="pathway">
    <text evidence="2 15">Phospholipid metabolism; CDP-diacylglycerol biosynthesis; CDP-diacylglycerol from sn-glycerol 3-phosphate: step 1/3.</text>
</comment>
<dbReference type="InterPro" id="IPR002123">
    <property type="entry name" value="Plipid/glycerol_acylTrfase"/>
</dbReference>
<evidence type="ECO:0000256" key="10">
    <source>
        <dbReference type="ARBA" id="ARBA00023136"/>
    </source>
</evidence>
<keyword evidence="19" id="KW-1185">Reference proteome</keyword>
<feature type="region of interest" description="Disordered" evidence="16">
    <location>
        <begin position="810"/>
        <end position="832"/>
    </location>
</feature>
<evidence type="ECO:0000256" key="11">
    <source>
        <dbReference type="ARBA" id="ARBA00023209"/>
    </source>
</evidence>
<evidence type="ECO:0000256" key="12">
    <source>
        <dbReference type="ARBA" id="ARBA00023264"/>
    </source>
</evidence>
<dbReference type="NCBIfam" id="NF003441">
    <property type="entry name" value="PRK04974.1"/>
    <property type="match status" value="1"/>
</dbReference>
<dbReference type="GO" id="GO:0004366">
    <property type="term" value="F:glycerol-3-phosphate O-acyltransferase activity"/>
    <property type="evidence" value="ECO:0007669"/>
    <property type="project" value="UniProtKB-UniRule"/>
</dbReference>
<dbReference type="Pfam" id="PF01553">
    <property type="entry name" value="Acyltransferase"/>
    <property type="match status" value="1"/>
</dbReference>
<keyword evidence="7 15" id="KW-1003">Cell membrane</keyword>
<dbReference type="HAMAP" id="MF_00393">
    <property type="entry name" value="Glyc3P_acyltrans"/>
    <property type="match status" value="1"/>
</dbReference>
<gene>
    <name evidence="15" type="primary">plsB</name>
    <name evidence="18" type="ORF">CWE11_02485</name>
</gene>
<keyword evidence="15" id="KW-0443">Lipid metabolism</keyword>
<dbReference type="UniPathway" id="UPA00557">
    <property type="reaction ID" value="UER00612"/>
</dbReference>
<evidence type="ECO:0000256" key="9">
    <source>
        <dbReference type="ARBA" id="ARBA00022679"/>
    </source>
</evidence>
<dbReference type="NCBIfam" id="TIGR03703">
    <property type="entry name" value="plsB"/>
    <property type="match status" value="1"/>
</dbReference>
<evidence type="ECO:0000256" key="15">
    <source>
        <dbReference type="HAMAP-Rule" id="MF_00393"/>
    </source>
</evidence>
<dbReference type="PANTHER" id="PTHR12563:SF17">
    <property type="entry name" value="DIHYDROXYACETONE PHOSPHATE ACYLTRANSFERASE"/>
    <property type="match status" value="1"/>
</dbReference>
<keyword evidence="13 15" id="KW-0012">Acyltransferase</keyword>
<feature type="short sequence motif" description="HXXXXD motif" evidence="15">
    <location>
        <begin position="300"/>
        <end position="305"/>
    </location>
</feature>
<dbReference type="GO" id="GO:0006631">
    <property type="term" value="P:fatty acid metabolic process"/>
    <property type="evidence" value="ECO:0007669"/>
    <property type="project" value="TreeGrafter"/>
</dbReference>
<dbReference type="InterPro" id="IPR022284">
    <property type="entry name" value="GPAT/DHAPAT"/>
</dbReference>
<dbReference type="GO" id="GO:0005886">
    <property type="term" value="C:plasma membrane"/>
    <property type="evidence" value="ECO:0007669"/>
    <property type="project" value="UniProtKB-SubCell"/>
</dbReference>
<evidence type="ECO:0000256" key="3">
    <source>
        <dbReference type="ARBA" id="ARBA00005189"/>
    </source>
</evidence>
<dbReference type="EMBL" id="PIPM01000002">
    <property type="protein sequence ID" value="RUO35648.1"/>
    <property type="molecule type" value="Genomic_DNA"/>
</dbReference>
<dbReference type="RefSeq" id="WP_126776027.1">
    <property type="nucleotide sequence ID" value="NZ_PIPM01000002.1"/>
</dbReference>
<keyword evidence="12 15" id="KW-1208">Phospholipid metabolism</keyword>
<comment type="pathway">
    <text evidence="3">Lipid metabolism.</text>
</comment>
<keyword evidence="10 15" id="KW-0472">Membrane</keyword>
<dbReference type="CDD" id="cd07993">
    <property type="entry name" value="LPLAT_DHAPAT-like"/>
    <property type="match status" value="1"/>
</dbReference>
<evidence type="ECO:0000256" key="5">
    <source>
        <dbReference type="ARBA" id="ARBA00013113"/>
    </source>
</evidence>
<dbReference type="PIRSF" id="PIRSF500064">
    <property type="entry name" value="GPAT"/>
    <property type="match status" value="1"/>
</dbReference>
<dbReference type="InterPro" id="IPR045520">
    <property type="entry name" value="GPAT/DHAPAT_C"/>
</dbReference>
<sequence>MKRTSLLYKLLRFPVSWLTRVKAIADHHEEETSAPDHIVYVMRSPSATDLVVARNTCLELGLPDPTTPLILNGKAFDRVLYIEDPKKRLDKAPQDAFRELMAIHQQHKGYNVLMHPIGLFWGREPGREHNEGNTITADIEVPGKWKRFWLVMFSGRNILGRVSRPVSLRTMADSHSGDQDLAHKLTRVARTHFARLRYAVAGPKLLSREEMINELLKSSAIREAILEESRGKRISVQAAEKRARSYLNEIAADYREGLVRFGDHLFTWLWTKLYSGISVKNGETIRKLAQDGHEIVYMPCHRSHMDYLLLSFVIYKEGLVPPHIAAGVNLNFFPVGTLFRRGGAFFLRRSFRGNKLYSTVFREYLTRLFQKGYAVEYFMEGGRSRTGRLLPPKTGMLGMTLQSQLRGVTRPITFVPVYLGYEHVMEVNTYHGELKGQAKQKESVFQIFSMLRKLRNFGHGYVTFGEPLRLSDYLDRSQPQWRDAVTHGAEEPAKPRWMTPVVNHLADVMMKRVNDGAALNPINLAAISLLSAERRSLTREELVEQILAYKALQREVPYSKDIQIPSWSGEEMWQHLVSMEKFEINENQAGEVVSLTQTQAITLTYYRNNILHLFIVPALLARFARRGRKFALTDATAFIDKLFPMLQAELFINRDRQDVGLWVEALCEEFVRQHWITQVTDGEYQIVGREHAGYTQLTLLANASEELLARYAIVLELLQQSDSLSRSDLEKFSEQIAERLGARHGIDAPEFYDKRIFSTLVSVLKEERYITVAEDGSYVGDRGAAIMSDEVDVLLGSQVQRTIRESVKRLLQEREGNKADSGHSETSPERKD</sequence>
<keyword evidence="8 15" id="KW-0444">Lipid biosynthesis</keyword>
<evidence type="ECO:0000259" key="17">
    <source>
        <dbReference type="SMART" id="SM00563"/>
    </source>
</evidence>
<evidence type="ECO:0000313" key="18">
    <source>
        <dbReference type="EMBL" id="RUO35648.1"/>
    </source>
</evidence>
<comment type="similarity">
    <text evidence="4 15">Belongs to the GPAT/DAPAT family.</text>
</comment>
<keyword evidence="11 15" id="KW-0594">Phospholipid biosynthesis</keyword>
<dbReference type="SUPFAM" id="SSF69593">
    <property type="entry name" value="Glycerol-3-phosphate (1)-acyltransferase"/>
    <property type="match status" value="1"/>
</dbReference>
<evidence type="ECO:0000256" key="8">
    <source>
        <dbReference type="ARBA" id="ARBA00022516"/>
    </source>
</evidence>
<dbReference type="AlphaFoldDB" id="A0A432WPI2"/>
<comment type="subcellular location">
    <subcellularLocation>
        <location evidence="1 15">Cell membrane</location>
        <topology evidence="1 15">Peripheral membrane protein</topology>
        <orientation evidence="1 15">Cytoplasmic side</orientation>
    </subcellularLocation>
</comment>
<organism evidence="18 19">
    <name type="scientific">Aliidiomarina sanyensis</name>
    <dbReference type="NCBI Taxonomy" id="1249555"/>
    <lineage>
        <taxon>Bacteria</taxon>
        <taxon>Pseudomonadati</taxon>
        <taxon>Pseudomonadota</taxon>
        <taxon>Gammaproteobacteria</taxon>
        <taxon>Alteromonadales</taxon>
        <taxon>Idiomarinaceae</taxon>
        <taxon>Aliidiomarina</taxon>
    </lineage>
</organism>
<dbReference type="EC" id="2.3.1.15" evidence="5 15"/>
<dbReference type="PIRSF" id="PIRSF000437">
    <property type="entry name" value="GPAT_DHAPAT"/>
    <property type="match status" value="1"/>
</dbReference>
<evidence type="ECO:0000256" key="14">
    <source>
        <dbReference type="ARBA" id="ARBA00048427"/>
    </source>
</evidence>